<dbReference type="PANTHER" id="PTHR34997">
    <property type="entry name" value="AM15"/>
    <property type="match status" value="1"/>
</dbReference>
<comment type="caution">
    <text evidence="4">The sequence shown here is derived from an EMBL/GenBank/DDBJ whole genome shotgun (WGS) entry which is preliminary data.</text>
</comment>
<evidence type="ECO:0000259" key="3">
    <source>
        <dbReference type="PROSITE" id="PS51782"/>
    </source>
</evidence>
<feature type="domain" description="LysM" evidence="3">
    <location>
        <begin position="170"/>
        <end position="216"/>
    </location>
</feature>
<sequence length="567" mass="60895">MNGYFPSEEDLSNLCTSNCLSSLQDLRSQQIEGCTAEDSITTGGLGFPPTLTLDQLIFTYHYICIKDESSKFCAPQIENWLNSSTGMTAAQNCSTCFLGTLQTELDSYFGYNEELAEEFSSLTSSCSKTNYPVTSPPVYTVVPSATASISVTSTVSSISSSATPTADCAEHYTIQAGDTCYSISTKFNSSTHELLYKNDLPAYCAGFPSTGTALCIPEACDIYTVQEDDTCYSIMVAHDYAFTVTQLISWNPNINRECSNVNQLVGSQICLSFEKGAAPTVSSSAAITIAPIPTSLADGTNTRCAEYHQVATNETCSLITVKMGISPLDFYFLNPEVNSTSCNNLIPGESYCVKAVGDINTYSGYGGVSQTKCIHHGTVASSCLATTTLPTDTYWDFPSVMNATSTSTSMAAYTTLSIASGTVSNCAQYEQYYDPGVNRSNTVNTCDYIAYFIGITVDELLQLNPSLTYNDSNPSACSLQKGYRYCSPTTIGVTHSASTGITTPTPTQSGMVRNCNKFYDVVKGDGCYDIAAANSISLNDFYKWNIGVKNDCSGLQPDFYVCVGLSG</sequence>
<protein>
    <recommendedName>
        <fullName evidence="3">LysM domain-containing protein</fullName>
    </recommendedName>
</protein>
<evidence type="ECO:0000256" key="2">
    <source>
        <dbReference type="ARBA" id="ARBA00023026"/>
    </source>
</evidence>
<evidence type="ECO:0000313" key="5">
    <source>
        <dbReference type="Proteomes" id="UP001154252"/>
    </source>
</evidence>
<keyword evidence="2" id="KW-0843">Virulence</keyword>
<feature type="domain" description="LysM" evidence="3">
    <location>
        <begin position="517"/>
        <end position="563"/>
    </location>
</feature>
<dbReference type="InterPro" id="IPR018392">
    <property type="entry name" value="LysM"/>
</dbReference>
<reference evidence="4" key="1">
    <citation type="submission" date="2021-07" db="EMBL/GenBank/DDBJ databases">
        <authorList>
            <person name="Branca A.L. A."/>
        </authorList>
    </citation>
    <scope>NUCLEOTIDE SEQUENCE</scope>
</reference>
<name>A0A9W4KA20_9EURO</name>
<dbReference type="EMBL" id="CAJVRC010000839">
    <property type="protein sequence ID" value="CAG8888612.1"/>
    <property type="molecule type" value="Genomic_DNA"/>
</dbReference>
<dbReference type="CDD" id="cd00118">
    <property type="entry name" value="LysM"/>
    <property type="match status" value="4"/>
</dbReference>
<feature type="domain" description="LysM" evidence="3">
    <location>
        <begin position="306"/>
        <end position="353"/>
    </location>
</feature>
<dbReference type="SMART" id="SM00257">
    <property type="entry name" value="LysM"/>
    <property type="match status" value="4"/>
</dbReference>
<dbReference type="Proteomes" id="UP001154252">
    <property type="component" value="Unassembled WGS sequence"/>
</dbReference>
<dbReference type="GO" id="GO:0008061">
    <property type="term" value="F:chitin binding"/>
    <property type="evidence" value="ECO:0007669"/>
    <property type="project" value="UniProtKB-KW"/>
</dbReference>
<dbReference type="SUPFAM" id="SSF54106">
    <property type="entry name" value="LysM domain"/>
    <property type="match status" value="3"/>
</dbReference>
<dbReference type="InterPro" id="IPR036779">
    <property type="entry name" value="LysM_dom_sf"/>
</dbReference>
<keyword evidence="5" id="KW-1185">Reference proteome</keyword>
<evidence type="ECO:0000256" key="1">
    <source>
        <dbReference type="ARBA" id="ARBA00022669"/>
    </source>
</evidence>
<dbReference type="OrthoDB" id="5985073at2759"/>
<dbReference type="Pfam" id="PF01476">
    <property type="entry name" value="LysM"/>
    <property type="match status" value="3"/>
</dbReference>
<dbReference type="AlphaFoldDB" id="A0A9W4KA20"/>
<proteinExistence type="predicted"/>
<dbReference type="Gene3D" id="3.10.350.10">
    <property type="entry name" value="LysM domain"/>
    <property type="match status" value="5"/>
</dbReference>
<gene>
    <name evidence="4" type="ORF">PEGY_LOCUS1699</name>
</gene>
<keyword evidence="1" id="KW-0147">Chitin-binding</keyword>
<dbReference type="PANTHER" id="PTHR34997:SF1">
    <property type="entry name" value="PEPTIDOGLYCAN-BINDING LYSIN DOMAIN"/>
    <property type="match status" value="1"/>
</dbReference>
<organism evidence="4 5">
    <name type="scientific">Penicillium egyptiacum</name>
    <dbReference type="NCBI Taxonomy" id="1303716"/>
    <lineage>
        <taxon>Eukaryota</taxon>
        <taxon>Fungi</taxon>
        <taxon>Dikarya</taxon>
        <taxon>Ascomycota</taxon>
        <taxon>Pezizomycotina</taxon>
        <taxon>Eurotiomycetes</taxon>
        <taxon>Eurotiomycetidae</taxon>
        <taxon>Eurotiales</taxon>
        <taxon>Aspergillaceae</taxon>
        <taxon>Penicillium</taxon>
    </lineage>
</organism>
<feature type="domain" description="LysM" evidence="3">
    <location>
        <begin position="221"/>
        <end position="271"/>
    </location>
</feature>
<dbReference type="PROSITE" id="PS51782">
    <property type="entry name" value="LYSM"/>
    <property type="match status" value="4"/>
</dbReference>
<dbReference type="InterPro" id="IPR052210">
    <property type="entry name" value="LysM1-like"/>
</dbReference>
<accession>A0A9W4KA20</accession>
<evidence type="ECO:0000313" key="4">
    <source>
        <dbReference type="EMBL" id="CAG8888612.1"/>
    </source>
</evidence>